<evidence type="ECO:0000313" key="3">
    <source>
        <dbReference type="Proteomes" id="UP001296921"/>
    </source>
</evidence>
<reference evidence="2 3" key="1">
    <citation type="submission" date="2020-11" db="EMBL/GenBank/DDBJ databases">
        <title>Insectihabitans protaetiae gen. nov. sp. nov. and Insectihabitans allomyrinae sp. nov., isolated from larvae of Protaetia brevitarsis seulensis and Allomyrina dichotoma, respectively.</title>
        <authorList>
            <person name="Lee S.D."/>
            <person name="Byeon Y.-S."/>
            <person name="Kim S.-M."/>
            <person name="Yang H.L."/>
            <person name="Kim I.S."/>
        </authorList>
    </citation>
    <scope>NUCLEOTIDE SEQUENCE [LARGE SCALE GENOMIC DNA]</scope>
    <source>
        <strain evidence="2 3">BWR-B9</strain>
    </source>
</reference>
<accession>A0ABS1IN45</accession>
<proteinExistence type="predicted"/>
<protein>
    <recommendedName>
        <fullName evidence="1">Putative tail fiber protein gp53-like C-terminal domain-containing protein</fullName>
    </recommendedName>
</protein>
<dbReference type="Pfam" id="PF21882">
    <property type="entry name" value="Gp53-like_C"/>
    <property type="match status" value="1"/>
</dbReference>
<dbReference type="InterPro" id="IPR054075">
    <property type="entry name" value="Gp53-like_C"/>
</dbReference>
<dbReference type="EMBL" id="JADRCR010000002">
    <property type="protein sequence ID" value="MBK5142977.1"/>
    <property type="molecule type" value="Genomic_DNA"/>
</dbReference>
<dbReference type="RefSeq" id="WP_218468110.1">
    <property type="nucleotide sequence ID" value="NZ_JADRCR010000002.1"/>
</dbReference>
<gene>
    <name evidence="2" type="ORF">I2494_04470</name>
</gene>
<evidence type="ECO:0000313" key="2">
    <source>
        <dbReference type="EMBL" id="MBK5142977.1"/>
    </source>
</evidence>
<evidence type="ECO:0000259" key="1">
    <source>
        <dbReference type="Pfam" id="PF21882"/>
    </source>
</evidence>
<keyword evidence="3" id="KW-1185">Reference proteome</keyword>
<name>A0ABS1IN45_9GAMM</name>
<comment type="caution">
    <text evidence="2">The sequence shown here is derived from an EMBL/GenBank/DDBJ whole genome shotgun (WGS) entry which is preliminary data.</text>
</comment>
<sequence length="185" mass="20019">MDYSSPSAYTLPDISNIVGCGQTITIWNVKDTNITISVGNSSNSISIPMSTVTTLTLKPTESATFIVEQAKVWHATGDAVFKHSIMFGANLAQNGWKREPSGLLTQWGSAIGNNGLSNVTFPIAFSNRPFTIIFGFREGAYPSYAQSIVLDDTATTNIGFRCRTMMATNPPTNSASAYFWRAEGI</sequence>
<feature type="domain" description="Putative tail fiber protein gp53-like C-terminal" evidence="1">
    <location>
        <begin position="100"/>
        <end position="184"/>
    </location>
</feature>
<organism evidence="2 3">
    <name type="scientific">Limnobaculum allomyrinae</name>
    <dbReference type="NCBI Taxonomy" id="2791986"/>
    <lineage>
        <taxon>Bacteria</taxon>
        <taxon>Pseudomonadati</taxon>
        <taxon>Pseudomonadota</taxon>
        <taxon>Gammaproteobacteria</taxon>
        <taxon>Enterobacterales</taxon>
        <taxon>Budviciaceae</taxon>
        <taxon>Limnobaculum</taxon>
    </lineage>
</organism>
<dbReference type="Proteomes" id="UP001296921">
    <property type="component" value="Unassembled WGS sequence"/>
</dbReference>